<gene>
    <name evidence="2" type="ORF">LSAT_V11C800403400</name>
</gene>
<organism evidence="2 3">
    <name type="scientific">Lactuca sativa</name>
    <name type="common">Garden lettuce</name>
    <dbReference type="NCBI Taxonomy" id="4236"/>
    <lineage>
        <taxon>Eukaryota</taxon>
        <taxon>Viridiplantae</taxon>
        <taxon>Streptophyta</taxon>
        <taxon>Embryophyta</taxon>
        <taxon>Tracheophyta</taxon>
        <taxon>Spermatophyta</taxon>
        <taxon>Magnoliopsida</taxon>
        <taxon>eudicotyledons</taxon>
        <taxon>Gunneridae</taxon>
        <taxon>Pentapetalae</taxon>
        <taxon>asterids</taxon>
        <taxon>campanulids</taxon>
        <taxon>Asterales</taxon>
        <taxon>Asteraceae</taxon>
        <taxon>Cichorioideae</taxon>
        <taxon>Cichorieae</taxon>
        <taxon>Lactucinae</taxon>
        <taxon>Lactuca</taxon>
    </lineage>
</organism>
<protein>
    <recommendedName>
        <fullName evidence="1">HAT C-terminal dimerisation domain-containing protein</fullName>
    </recommendedName>
</protein>
<dbReference type="AlphaFoldDB" id="A0A9R1X1E8"/>
<evidence type="ECO:0000313" key="3">
    <source>
        <dbReference type="Proteomes" id="UP000235145"/>
    </source>
</evidence>
<evidence type="ECO:0000259" key="1">
    <source>
        <dbReference type="Pfam" id="PF05699"/>
    </source>
</evidence>
<proteinExistence type="predicted"/>
<dbReference type="PANTHER" id="PTHR23272:SF190">
    <property type="entry name" value="ZINC FINGER, BED-TYPE-RELATED"/>
    <property type="match status" value="1"/>
</dbReference>
<feature type="domain" description="HAT C-terminal dimerisation" evidence="1">
    <location>
        <begin position="88"/>
        <end position="169"/>
    </location>
</feature>
<comment type="caution">
    <text evidence="2">The sequence shown here is derived from an EMBL/GenBank/DDBJ whole genome shotgun (WGS) entry which is preliminary data.</text>
</comment>
<accession>A0A9R1X1E8</accession>
<dbReference type="Proteomes" id="UP000235145">
    <property type="component" value="Unassembled WGS sequence"/>
</dbReference>
<evidence type="ECO:0000313" key="2">
    <source>
        <dbReference type="EMBL" id="KAJ0192782.1"/>
    </source>
</evidence>
<dbReference type="SUPFAM" id="SSF53098">
    <property type="entry name" value="Ribonuclease H-like"/>
    <property type="match status" value="1"/>
</dbReference>
<reference evidence="2 3" key="1">
    <citation type="journal article" date="2017" name="Nat. Commun.">
        <title>Genome assembly with in vitro proximity ligation data and whole-genome triplication in lettuce.</title>
        <authorList>
            <person name="Reyes-Chin-Wo S."/>
            <person name="Wang Z."/>
            <person name="Yang X."/>
            <person name="Kozik A."/>
            <person name="Arikit S."/>
            <person name="Song C."/>
            <person name="Xia L."/>
            <person name="Froenicke L."/>
            <person name="Lavelle D.O."/>
            <person name="Truco M.J."/>
            <person name="Xia R."/>
            <person name="Zhu S."/>
            <person name="Xu C."/>
            <person name="Xu H."/>
            <person name="Xu X."/>
            <person name="Cox K."/>
            <person name="Korf I."/>
            <person name="Meyers B.C."/>
            <person name="Michelmore R.W."/>
        </authorList>
    </citation>
    <scope>NUCLEOTIDE SEQUENCE [LARGE SCALE GENOMIC DNA]</scope>
    <source>
        <strain evidence="3">cv. Salinas</strain>
        <tissue evidence="2">Seedlings</tissue>
    </source>
</reference>
<name>A0A9R1X1E8_LACSA</name>
<dbReference type="PANTHER" id="PTHR23272">
    <property type="entry name" value="BED FINGER-RELATED"/>
    <property type="match status" value="1"/>
</dbReference>
<dbReference type="GO" id="GO:0046983">
    <property type="term" value="F:protein dimerization activity"/>
    <property type="evidence" value="ECO:0007669"/>
    <property type="project" value="InterPro"/>
</dbReference>
<dbReference type="EMBL" id="NBSK02000008">
    <property type="protein sequence ID" value="KAJ0192782.1"/>
    <property type="molecule type" value="Genomic_DNA"/>
</dbReference>
<keyword evidence="3" id="KW-1185">Reference proteome</keyword>
<dbReference type="Pfam" id="PF05699">
    <property type="entry name" value="Dimer_Tnp_hAT"/>
    <property type="match status" value="1"/>
</dbReference>
<dbReference type="InterPro" id="IPR012337">
    <property type="entry name" value="RNaseH-like_sf"/>
</dbReference>
<dbReference type="InterPro" id="IPR008906">
    <property type="entry name" value="HATC_C_dom"/>
</dbReference>
<sequence>MALGFGYWLNFDMKRPKLDTASAAVAPQDVELEESNDIDVVEIDVKIEGEEEAIKMERERWSEVWKFFTRLPISKDDREFALSQKSQLEMYLDEPRSDITEDINVLSFWKAHQYRYPELASMVRDILSIPVSTVASESAFSNGGRVLDKFRSSLAHKNVEDIICAKDWLFGISGDEELCLQDLTEDIMELDSKGSDTHEAME</sequence>